<keyword evidence="5" id="KW-0282">Flagellum</keyword>
<evidence type="ECO:0000313" key="4">
    <source>
        <dbReference type="EMBL" id="HGQ35554.1"/>
    </source>
</evidence>
<keyword evidence="5" id="KW-0969">Cilium</keyword>
<feature type="binding site" evidence="3">
    <location>
        <begin position="10"/>
        <end position="17"/>
    </location>
    <ligand>
        <name>ATP</name>
        <dbReference type="ChEBI" id="CHEBI:30616"/>
    </ligand>
</feature>
<dbReference type="PANTHER" id="PTHR41930:SF1">
    <property type="entry name" value="DEPHOSPHO-COA KINASE"/>
    <property type="match status" value="1"/>
</dbReference>
<gene>
    <name evidence="5" type="primary">fliE</name>
    <name evidence="5" type="ORF">ENU08_00480</name>
    <name evidence="4" type="ORF">ENU41_02605</name>
</gene>
<evidence type="ECO:0000313" key="5">
    <source>
        <dbReference type="EMBL" id="HGQ63715.1"/>
    </source>
</evidence>
<dbReference type="SUPFAM" id="SSF52540">
    <property type="entry name" value="P-loop containing nucleoside triphosphate hydrolases"/>
    <property type="match status" value="1"/>
</dbReference>
<evidence type="ECO:0000256" key="3">
    <source>
        <dbReference type="HAMAP-Rule" id="MF_01111"/>
    </source>
</evidence>
<dbReference type="HAMAP" id="MF_01111">
    <property type="entry name" value="UPF0200"/>
    <property type="match status" value="1"/>
</dbReference>
<protein>
    <recommendedName>
        <fullName evidence="3">UPF0200 protein ENU08_00480</fullName>
    </recommendedName>
</protein>
<dbReference type="Pfam" id="PF13207">
    <property type="entry name" value="AAA_17"/>
    <property type="match status" value="1"/>
</dbReference>
<keyword evidence="2 3" id="KW-0067">ATP-binding</keyword>
<sequence>MPRTALLLTGLPGSGKTVFSEVARSLGIPVITLGDVVREEVARRGLEPSQENILHIAQELRDRYGKEAIAMLASNKIIEFLKQSCLVVVDGIRSLEEVNYIKSSTNAEVFIVVVHASPKVRFARLLARGRSGDPKTWDEFVKRDFKELSWGLGNVVALADKIMVNEGSIEEFKNKVRDFLSEVMSRWCILELK</sequence>
<dbReference type="Gene3D" id="3.40.50.300">
    <property type="entry name" value="P-loop containing nucleotide triphosphate hydrolases"/>
    <property type="match status" value="1"/>
</dbReference>
<dbReference type="EMBL" id="DTCK01000013">
    <property type="protein sequence ID" value="HGQ35554.1"/>
    <property type="molecule type" value="Genomic_DNA"/>
</dbReference>
<keyword evidence="5" id="KW-0966">Cell projection</keyword>
<reference evidence="5" key="1">
    <citation type="journal article" date="2020" name="mSystems">
        <title>Genome- and Community-Level Interaction Insights into Carbon Utilization and Element Cycling Functions of Hydrothermarchaeota in Hydrothermal Sediment.</title>
        <authorList>
            <person name="Zhou Z."/>
            <person name="Liu Y."/>
            <person name="Xu W."/>
            <person name="Pan J."/>
            <person name="Luo Z.H."/>
            <person name="Li M."/>
        </authorList>
    </citation>
    <scope>NUCLEOTIDE SEQUENCE [LARGE SCALE GENOMIC DNA]</scope>
    <source>
        <strain evidence="5">SpSt-637</strain>
        <strain evidence="4">SpSt-667</strain>
    </source>
</reference>
<comment type="similarity">
    <text evidence="3">Belongs to the UPF0200 family.</text>
</comment>
<organism evidence="5">
    <name type="scientific">Ignisphaera aggregans</name>
    <dbReference type="NCBI Taxonomy" id="334771"/>
    <lineage>
        <taxon>Archaea</taxon>
        <taxon>Thermoproteota</taxon>
        <taxon>Thermoprotei</taxon>
        <taxon>Desulfurococcales</taxon>
        <taxon>Desulfurococcaceae</taxon>
        <taxon>Ignisphaera</taxon>
    </lineage>
</organism>
<dbReference type="InterPro" id="IPR022970">
    <property type="entry name" value="NTP_hydrolase-rel"/>
</dbReference>
<accession>A0A7C4JIZ2</accession>
<dbReference type="PANTHER" id="PTHR41930">
    <property type="entry name" value="UPF0200 PROTEIN MJ1399"/>
    <property type="match status" value="1"/>
</dbReference>
<keyword evidence="1 3" id="KW-0547">Nucleotide-binding</keyword>
<comment type="caution">
    <text evidence="5">The sequence shown here is derived from an EMBL/GenBank/DDBJ whole genome shotgun (WGS) entry which is preliminary data.</text>
</comment>
<name>A0A7C4JIZ2_9CREN</name>
<dbReference type="GO" id="GO:0005524">
    <property type="term" value="F:ATP binding"/>
    <property type="evidence" value="ECO:0007669"/>
    <property type="project" value="UniProtKB-UniRule"/>
</dbReference>
<dbReference type="AlphaFoldDB" id="A0A7C4JIZ2"/>
<evidence type="ECO:0000256" key="1">
    <source>
        <dbReference type="ARBA" id="ARBA00022741"/>
    </source>
</evidence>
<dbReference type="EMBL" id="DTBD01000005">
    <property type="protein sequence ID" value="HGQ63715.1"/>
    <property type="molecule type" value="Genomic_DNA"/>
</dbReference>
<evidence type="ECO:0000256" key="2">
    <source>
        <dbReference type="ARBA" id="ARBA00022840"/>
    </source>
</evidence>
<proteinExistence type="inferred from homology"/>
<dbReference type="InterPro" id="IPR027417">
    <property type="entry name" value="P-loop_NTPase"/>
</dbReference>